<accession>A0A2S9Y885</accession>
<organism evidence="2 3">
    <name type="scientific">Enhygromyxa salina</name>
    <dbReference type="NCBI Taxonomy" id="215803"/>
    <lineage>
        <taxon>Bacteria</taxon>
        <taxon>Pseudomonadati</taxon>
        <taxon>Myxococcota</taxon>
        <taxon>Polyangia</taxon>
        <taxon>Nannocystales</taxon>
        <taxon>Nannocystaceae</taxon>
        <taxon>Enhygromyxa</taxon>
    </lineage>
</organism>
<feature type="domain" description="ChrR-like cupin" evidence="1">
    <location>
        <begin position="102"/>
        <end position="193"/>
    </location>
</feature>
<dbReference type="InterPro" id="IPR025979">
    <property type="entry name" value="ChrR-like_cupin_dom"/>
</dbReference>
<dbReference type="Gene3D" id="2.60.120.10">
    <property type="entry name" value="Jelly Rolls"/>
    <property type="match status" value="1"/>
</dbReference>
<proteinExistence type="predicted"/>
<protein>
    <submittedName>
        <fullName evidence="2">ChrR Cupin-like domain protein</fullName>
    </submittedName>
</protein>
<dbReference type="Proteomes" id="UP000237968">
    <property type="component" value="Unassembled WGS sequence"/>
</dbReference>
<sequence length="206" mass="21550">MSSRLETLLALDALGLLDAAELDELAQLDPDAHAELRAELEASASMVALTAAPVVPPASLRERLLADLHREPFAPLVARVAELFDVGRARAGELLGRLASTEGWTPLFPGAAFLDLEGGPALGSASAGLVRIAAGLEFPNHRHIGAEQVLVLQGAFVDSAGARVGPGQLATMPDGSSHGFTVEPERELFYAVVVSEIEFDDGTRAP</sequence>
<evidence type="ECO:0000313" key="2">
    <source>
        <dbReference type="EMBL" id="PRQ01309.1"/>
    </source>
</evidence>
<dbReference type="RefSeq" id="WP_106392069.1">
    <property type="nucleotide sequence ID" value="NZ_PVNK01000135.1"/>
</dbReference>
<gene>
    <name evidence="2" type="ORF">ENSA5_26800</name>
</gene>
<dbReference type="AlphaFoldDB" id="A0A2S9Y885"/>
<dbReference type="InterPro" id="IPR011051">
    <property type="entry name" value="RmlC_Cupin_sf"/>
</dbReference>
<keyword evidence="3" id="KW-1185">Reference proteome</keyword>
<name>A0A2S9Y885_9BACT</name>
<evidence type="ECO:0000313" key="3">
    <source>
        <dbReference type="Proteomes" id="UP000237968"/>
    </source>
</evidence>
<dbReference type="EMBL" id="PVNK01000135">
    <property type="protein sequence ID" value="PRQ01309.1"/>
    <property type="molecule type" value="Genomic_DNA"/>
</dbReference>
<reference evidence="2 3" key="1">
    <citation type="submission" date="2018-03" db="EMBL/GenBank/DDBJ databases">
        <title>Draft Genome Sequences of the Obligatory Marine Myxobacteria Enhygromyxa salina SWB005.</title>
        <authorList>
            <person name="Poehlein A."/>
            <person name="Moghaddam J.A."/>
            <person name="Harms H."/>
            <person name="Alanjari M."/>
            <person name="Koenig G.M."/>
            <person name="Daniel R."/>
            <person name="Schaeberle T.F."/>
        </authorList>
    </citation>
    <scope>NUCLEOTIDE SEQUENCE [LARGE SCALE GENOMIC DNA]</scope>
    <source>
        <strain evidence="2 3">SWB005</strain>
    </source>
</reference>
<comment type="caution">
    <text evidence="2">The sequence shown here is derived from an EMBL/GenBank/DDBJ whole genome shotgun (WGS) entry which is preliminary data.</text>
</comment>
<dbReference type="SUPFAM" id="SSF51182">
    <property type="entry name" value="RmlC-like cupins"/>
    <property type="match status" value="1"/>
</dbReference>
<dbReference type="InterPro" id="IPR014710">
    <property type="entry name" value="RmlC-like_jellyroll"/>
</dbReference>
<dbReference type="OrthoDB" id="2988517at2"/>
<dbReference type="Pfam" id="PF12973">
    <property type="entry name" value="Cupin_7"/>
    <property type="match status" value="1"/>
</dbReference>
<evidence type="ECO:0000259" key="1">
    <source>
        <dbReference type="Pfam" id="PF12973"/>
    </source>
</evidence>